<reference evidence="1 2" key="1">
    <citation type="journal article" date="2014" name="Genome Biol. Evol.">
        <title>The secreted proteins of Achlya hypogyna and Thraustotheca clavata identify the ancestral oomycete secretome and reveal gene acquisitions by horizontal gene transfer.</title>
        <authorList>
            <person name="Misner I."/>
            <person name="Blouin N."/>
            <person name="Leonard G."/>
            <person name="Richards T.A."/>
            <person name="Lane C.E."/>
        </authorList>
    </citation>
    <scope>NUCLEOTIDE SEQUENCE [LARGE SCALE GENOMIC DNA]</scope>
    <source>
        <strain evidence="1 2">ATCC 48635</strain>
    </source>
</reference>
<dbReference type="AlphaFoldDB" id="A0A1V9Z832"/>
<name>A0A1V9Z832_ACHHY</name>
<protein>
    <submittedName>
        <fullName evidence="1">Uncharacterized protein</fullName>
    </submittedName>
</protein>
<gene>
    <name evidence="1" type="ORF">ACHHYP_20082</name>
</gene>
<sequence length="279" mass="31130">MCYGAPSGGKNKIMTPVSLQHLTKATREMFRAAVFTVQFTIRIQRLCLERQRAIQPEEEKAMTNMLNVYFEATRSWLAKEIRAPILSILQDPTLTLAIEAPNKGLKKKFNGLFARKQINSTHNILQLKVDANITPRVRVKGIVDAIFKTTEKTSSVPDAILKFLSKLASDGVYFPPEYLSEEEKSGLEFNVLGATRNMSVDDLSHSRFNLVTLAFVLARVAVPNLVLQPWTCGIGGRVRPAKQVEGNLKILATALYVLCMEVVPFLPEKPSYPNPRAVS</sequence>
<dbReference type="Proteomes" id="UP000243579">
    <property type="component" value="Unassembled WGS sequence"/>
</dbReference>
<organism evidence="1 2">
    <name type="scientific">Achlya hypogyna</name>
    <name type="common">Oomycete</name>
    <name type="synonym">Protoachlya hypogyna</name>
    <dbReference type="NCBI Taxonomy" id="1202772"/>
    <lineage>
        <taxon>Eukaryota</taxon>
        <taxon>Sar</taxon>
        <taxon>Stramenopiles</taxon>
        <taxon>Oomycota</taxon>
        <taxon>Saprolegniomycetes</taxon>
        <taxon>Saprolegniales</taxon>
        <taxon>Achlyaceae</taxon>
        <taxon>Achlya</taxon>
    </lineage>
</organism>
<proteinExistence type="predicted"/>
<comment type="caution">
    <text evidence="1">The sequence shown here is derived from an EMBL/GenBank/DDBJ whole genome shotgun (WGS) entry which is preliminary data.</text>
</comment>
<evidence type="ECO:0000313" key="2">
    <source>
        <dbReference type="Proteomes" id="UP000243579"/>
    </source>
</evidence>
<evidence type="ECO:0000313" key="1">
    <source>
        <dbReference type="EMBL" id="OQR94000.1"/>
    </source>
</evidence>
<dbReference type="EMBL" id="JNBR01000382">
    <property type="protein sequence ID" value="OQR94000.1"/>
    <property type="molecule type" value="Genomic_DNA"/>
</dbReference>
<keyword evidence="2" id="KW-1185">Reference proteome</keyword>
<accession>A0A1V9Z832</accession>
<dbReference type="OrthoDB" id="206880at2759"/>